<organism evidence="2 3">
    <name type="scientific">Cyanobium usitatum str. Tous</name>
    <dbReference type="NCBI Taxonomy" id="2116684"/>
    <lineage>
        <taxon>Bacteria</taxon>
        <taxon>Bacillati</taxon>
        <taxon>Cyanobacteriota</taxon>
        <taxon>Cyanophyceae</taxon>
        <taxon>Synechococcales</taxon>
        <taxon>Prochlorococcaceae</taxon>
        <taxon>Cyanobium</taxon>
    </lineage>
</organism>
<dbReference type="EMBL" id="PXXO01000001">
    <property type="protein sequence ID" value="PSJ07245.1"/>
    <property type="molecule type" value="Genomic_DNA"/>
</dbReference>
<reference evidence="2 3" key="1">
    <citation type="journal article" date="2018" name="Environ. Microbiol.">
        <title>Ecological and genomic features of two widespread freshwater picocyanobacteria.</title>
        <authorList>
            <person name="Cabello-Yeves P.J."/>
            <person name="Picazo A."/>
            <person name="Camacho A."/>
            <person name="Callieri C."/>
            <person name="Rosselli R."/>
            <person name="Roda-Garcia J.J."/>
            <person name="Coutinho F.H."/>
            <person name="Rodriguez-Valera F."/>
        </authorList>
    </citation>
    <scope>NUCLEOTIDE SEQUENCE [LARGE SCALE GENOMIC DNA]</scope>
    <source>
        <strain evidence="2 3">Tous</strain>
    </source>
</reference>
<dbReference type="Pfam" id="PF05258">
    <property type="entry name" value="DciA"/>
    <property type="match status" value="1"/>
</dbReference>
<evidence type="ECO:0000313" key="3">
    <source>
        <dbReference type="Proteomes" id="UP000243002"/>
    </source>
</evidence>
<accession>A0A2P7N193</accession>
<evidence type="ECO:0000313" key="2">
    <source>
        <dbReference type="EMBL" id="PSJ07245.1"/>
    </source>
</evidence>
<proteinExistence type="predicted"/>
<protein>
    <submittedName>
        <fullName evidence="2">DUF721 domain-containing protein</fullName>
    </submittedName>
</protein>
<gene>
    <name evidence="2" type="ORF">C7K55_00335</name>
</gene>
<feature type="compositionally biased region" description="Polar residues" evidence="1">
    <location>
        <begin position="1"/>
        <end position="14"/>
    </location>
</feature>
<comment type="caution">
    <text evidence="2">The sequence shown here is derived from an EMBL/GenBank/DDBJ whole genome shotgun (WGS) entry which is preliminary data.</text>
</comment>
<dbReference type="PANTHER" id="PTHR36456:SF1">
    <property type="entry name" value="UPF0232 PROTEIN SCO3875"/>
    <property type="match status" value="1"/>
</dbReference>
<dbReference type="OrthoDB" id="511752at2"/>
<evidence type="ECO:0000256" key="1">
    <source>
        <dbReference type="SAM" id="MobiDB-lite"/>
    </source>
</evidence>
<name>A0A2P7N193_9CYAN</name>
<feature type="region of interest" description="Disordered" evidence="1">
    <location>
        <begin position="1"/>
        <end position="22"/>
    </location>
</feature>
<dbReference type="RefSeq" id="WP_106501429.1">
    <property type="nucleotide sequence ID" value="NZ_OY986431.1"/>
</dbReference>
<dbReference type="PANTHER" id="PTHR36456">
    <property type="entry name" value="UPF0232 PROTEIN SCO3875"/>
    <property type="match status" value="1"/>
</dbReference>
<sequence>MAKAPRQQTRQLGNLSLLMPPPRQPASALASCLRELEQSWQQGGHLAALWQAWPRIAGAQLAPHCRPLRLHSGLLTVGAAPGPWLQALQYNRHQLLGALRANGFTVRDIRLEQHHPSAAVAPGRQQEEEVWSVHPSRVDVHGMASCPRCTSPAPAGEMARWGHCSFCRQKQLTQSLEGAQPQ</sequence>
<keyword evidence="3" id="KW-1185">Reference proteome</keyword>
<dbReference type="InterPro" id="IPR007922">
    <property type="entry name" value="DciA-like"/>
</dbReference>
<dbReference type="Proteomes" id="UP000243002">
    <property type="component" value="Unassembled WGS sequence"/>
</dbReference>
<dbReference type="AlphaFoldDB" id="A0A2P7N193"/>